<dbReference type="Proteomes" id="UP000272464">
    <property type="component" value="Unassembled WGS sequence"/>
</dbReference>
<dbReference type="EMBL" id="RZNX01000002">
    <property type="protein sequence ID" value="RUT33471.1"/>
    <property type="molecule type" value="Genomic_DNA"/>
</dbReference>
<keyword evidence="4" id="KW-1185">Reference proteome</keyword>
<dbReference type="SUPFAM" id="SSF55347">
    <property type="entry name" value="Glyceraldehyde-3-phosphate dehydrogenase-like, C-terminal domain"/>
    <property type="match status" value="1"/>
</dbReference>
<evidence type="ECO:0000259" key="2">
    <source>
        <dbReference type="Pfam" id="PF22725"/>
    </source>
</evidence>
<dbReference type="Pfam" id="PF01408">
    <property type="entry name" value="GFO_IDH_MocA"/>
    <property type="match status" value="1"/>
</dbReference>
<reference evidence="3 4" key="1">
    <citation type="submission" date="2018-12" db="EMBL/GenBank/DDBJ databases">
        <authorList>
            <person name="Sun L."/>
            <person name="Chen Z."/>
        </authorList>
    </citation>
    <scope>NUCLEOTIDE SEQUENCE [LARGE SCALE GENOMIC DNA]</scope>
    <source>
        <strain evidence="3 4">3-5-3</strain>
    </source>
</reference>
<evidence type="ECO:0000259" key="1">
    <source>
        <dbReference type="Pfam" id="PF01408"/>
    </source>
</evidence>
<accession>A0A3S1D0R6</accession>
<sequence length="337" mass="37158">MIRCAIVGCGHIALKHMEAIRALEGAELVALCDTDPIKLESLHARCGAAVFTSMHDMLRQMPEIDLACICTPSGTHARLAETAARAGKHMVIEKPVSLTPQDGETIREAVRLSGVKAAVVHPNRYRPAIRYLKWALDSGLLGKISHVNATVRWNRSQAYYDQAAWRGTREMDGGVLMNQAIHSLDLLLWLFGPVTKVQAMADTRLRRIETEDVAIATLRFGSGVLGVVEAATTVYEHNLEESISVFGEHGYVIIGGATANWIKQWKCSTMTQGEIDMITQRVELDPYGVPGHQRIIEDLIRAIEEDRNPAVTVDDGIRAVRLVDEIITAAGRQEIHT</sequence>
<dbReference type="InterPro" id="IPR052515">
    <property type="entry name" value="Gfo/Idh/MocA_Oxidoreductase"/>
</dbReference>
<name>A0A3S1D0R6_9BACL</name>
<dbReference type="GO" id="GO:0000166">
    <property type="term" value="F:nucleotide binding"/>
    <property type="evidence" value="ECO:0007669"/>
    <property type="project" value="InterPro"/>
</dbReference>
<dbReference type="InterPro" id="IPR000683">
    <property type="entry name" value="Gfo/Idh/MocA-like_OxRdtase_N"/>
</dbReference>
<organism evidence="3 4">
    <name type="scientific">Paenibacillus zeisoli</name>
    <dbReference type="NCBI Taxonomy" id="2496267"/>
    <lineage>
        <taxon>Bacteria</taxon>
        <taxon>Bacillati</taxon>
        <taxon>Bacillota</taxon>
        <taxon>Bacilli</taxon>
        <taxon>Bacillales</taxon>
        <taxon>Paenibacillaceae</taxon>
        <taxon>Paenibacillus</taxon>
    </lineage>
</organism>
<dbReference type="PANTHER" id="PTHR43249">
    <property type="entry name" value="UDP-N-ACETYL-2-AMINO-2-DEOXY-D-GLUCURONATE OXIDASE"/>
    <property type="match status" value="1"/>
</dbReference>
<dbReference type="InterPro" id="IPR055170">
    <property type="entry name" value="GFO_IDH_MocA-like_dom"/>
</dbReference>
<evidence type="ECO:0000313" key="4">
    <source>
        <dbReference type="Proteomes" id="UP000272464"/>
    </source>
</evidence>
<dbReference type="PANTHER" id="PTHR43249:SF1">
    <property type="entry name" value="D-GLUCOSIDE 3-DEHYDROGENASE"/>
    <property type="match status" value="1"/>
</dbReference>
<dbReference type="Gene3D" id="3.40.50.720">
    <property type="entry name" value="NAD(P)-binding Rossmann-like Domain"/>
    <property type="match status" value="1"/>
</dbReference>
<dbReference type="RefSeq" id="WP_127198585.1">
    <property type="nucleotide sequence ID" value="NZ_RZNX01000002.1"/>
</dbReference>
<protein>
    <submittedName>
        <fullName evidence="3">Gfo/Idh/MocA family oxidoreductase</fullName>
    </submittedName>
</protein>
<feature type="domain" description="GFO/IDH/MocA-like oxidoreductase" evidence="2">
    <location>
        <begin position="130"/>
        <end position="252"/>
    </location>
</feature>
<feature type="domain" description="Gfo/Idh/MocA-like oxidoreductase N-terminal" evidence="1">
    <location>
        <begin position="2"/>
        <end position="119"/>
    </location>
</feature>
<dbReference type="SUPFAM" id="SSF51735">
    <property type="entry name" value="NAD(P)-binding Rossmann-fold domains"/>
    <property type="match status" value="1"/>
</dbReference>
<dbReference type="Gene3D" id="3.30.360.10">
    <property type="entry name" value="Dihydrodipicolinate Reductase, domain 2"/>
    <property type="match status" value="1"/>
</dbReference>
<dbReference type="OrthoDB" id="9815825at2"/>
<proteinExistence type="predicted"/>
<dbReference type="InterPro" id="IPR036291">
    <property type="entry name" value="NAD(P)-bd_dom_sf"/>
</dbReference>
<evidence type="ECO:0000313" key="3">
    <source>
        <dbReference type="EMBL" id="RUT33471.1"/>
    </source>
</evidence>
<gene>
    <name evidence="3" type="ORF">EJP77_07425</name>
</gene>
<dbReference type="Pfam" id="PF22725">
    <property type="entry name" value="GFO_IDH_MocA_C3"/>
    <property type="match status" value="1"/>
</dbReference>
<comment type="caution">
    <text evidence="3">The sequence shown here is derived from an EMBL/GenBank/DDBJ whole genome shotgun (WGS) entry which is preliminary data.</text>
</comment>
<dbReference type="AlphaFoldDB" id="A0A3S1D0R6"/>